<keyword evidence="1" id="KW-0472">Membrane</keyword>
<feature type="transmembrane region" description="Helical" evidence="1">
    <location>
        <begin position="323"/>
        <end position="341"/>
    </location>
</feature>
<gene>
    <name evidence="2" type="ordered locus">SUB0702</name>
</gene>
<dbReference type="STRING" id="218495.SUB0702"/>
<feature type="transmembrane region" description="Helical" evidence="1">
    <location>
        <begin position="107"/>
        <end position="136"/>
    </location>
</feature>
<dbReference type="RefSeq" id="WP_012658219.1">
    <property type="nucleotide sequence ID" value="NC_012004.1"/>
</dbReference>
<evidence type="ECO:0000313" key="3">
    <source>
        <dbReference type="Proteomes" id="UP000000449"/>
    </source>
</evidence>
<protein>
    <submittedName>
        <fullName evidence="2">Membrane protein</fullName>
    </submittedName>
</protein>
<dbReference type="eggNOG" id="ENOG5030WIW">
    <property type="taxonomic scope" value="Bacteria"/>
</dbReference>
<keyword evidence="1" id="KW-1133">Transmembrane helix</keyword>
<feature type="transmembrane region" description="Helical" evidence="1">
    <location>
        <begin position="197"/>
        <end position="215"/>
    </location>
</feature>
<feature type="transmembrane region" description="Helical" evidence="1">
    <location>
        <begin position="353"/>
        <end position="374"/>
    </location>
</feature>
<keyword evidence="1" id="KW-0812">Transmembrane</keyword>
<dbReference type="AlphaFoldDB" id="B9DU31"/>
<dbReference type="Proteomes" id="UP000000449">
    <property type="component" value="Chromosome"/>
</dbReference>
<feature type="transmembrane region" description="Helical" evidence="1">
    <location>
        <begin position="380"/>
        <end position="396"/>
    </location>
</feature>
<feature type="transmembrane region" description="Helical" evidence="1">
    <location>
        <begin position="73"/>
        <end position="95"/>
    </location>
</feature>
<evidence type="ECO:0000313" key="2">
    <source>
        <dbReference type="EMBL" id="CAR41611.1"/>
    </source>
</evidence>
<reference evidence="3" key="1">
    <citation type="journal article" date="2009" name="BMC Genomics">
        <title>Evidence for niche adaptation in the genome of the bovine pathogen Streptococcus uberis.</title>
        <authorList>
            <person name="Ward P.N."/>
            <person name="Holden M.T.G."/>
            <person name="Leigh J.A."/>
            <person name="Lennard N."/>
            <person name="Bignell A."/>
            <person name="Barron A."/>
            <person name="Clark L."/>
            <person name="Quail M.A."/>
            <person name="Woodward J."/>
            <person name="Barrell B.G."/>
            <person name="Egan S.A."/>
            <person name="Field T.R."/>
            <person name="Maskell D."/>
            <person name="Kehoe M."/>
            <person name="Dowson C.G."/>
            <person name="Chanter N."/>
            <person name="Whatmore A.M."/>
            <person name="Bentley S.D."/>
            <person name="Parkhill J."/>
        </authorList>
    </citation>
    <scope>NUCLEOTIDE SEQUENCE [LARGE SCALE GENOMIC DNA]</scope>
    <source>
        <strain evidence="3">ATCC BAA-854 / 0140J</strain>
    </source>
</reference>
<proteinExistence type="predicted"/>
<feature type="transmembrane region" description="Helical" evidence="1">
    <location>
        <begin position="156"/>
        <end position="185"/>
    </location>
</feature>
<keyword evidence="3" id="KW-1185">Reference proteome</keyword>
<evidence type="ECO:0000256" key="1">
    <source>
        <dbReference type="SAM" id="Phobius"/>
    </source>
</evidence>
<feature type="transmembrane region" description="Helical" evidence="1">
    <location>
        <begin position="258"/>
        <end position="275"/>
    </location>
</feature>
<feature type="transmembrane region" description="Helical" evidence="1">
    <location>
        <begin position="282"/>
        <end position="303"/>
    </location>
</feature>
<dbReference type="EMBL" id="AM946015">
    <property type="protein sequence ID" value="CAR41611.1"/>
    <property type="molecule type" value="Genomic_DNA"/>
</dbReference>
<organism evidence="2 3">
    <name type="scientific">Streptococcus uberis (strain ATCC BAA-854 / 0140J)</name>
    <dbReference type="NCBI Taxonomy" id="218495"/>
    <lineage>
        <taxon>Bacteria</taxon>
        <taxon>Bacillati</taxon>
        <taxon>Bacillota</taxon>
        <taxon>Bacilli</taxon>
        <taxon>Lactobacillales</taxon>
        <taxon>Streptococcaceae</taxon>
        <taxon>Streptococcus</taxon>
    </lineage>
</organism>
<dbReference type="KEGG" id="sub:SUB0702"/>
<dbReference type="HOGENOM" id="CLU_047391_1_0_9"/>
<dbReference type="OrthoDB" id="2284195at2"/>
<sequence>MKKLYQQVYLVFFSFLFSLQCISFINQPGDQTWFRNIANKYDYQYFEFAIDRYFNWSSRLLIESATMFFSTHYIIFDIILFLFTYFLFYVLSDIVTKEEKDSNSLPYIIPILFLFLFPTNFFLGAGLIATITNYYFPMVLFVLSFWFMQNNKLYSFIISIFLLIISTMQEQFAVLSSLLYVFLIFQSYKLYAKLNKVYLASVIVSINALVIMFLSPGSKIRTLIETKRWYPGFNKMSLFKKISLGFFDTNQSLFLGDQINAVFLLLVILVILAVYKKDLFILISNLLLLLVLVLEKAGMKTLFFSTKRVVSELDTYKITPNLIYIWLIYLTILVFLAISIYRLIDNKVLSVKLIVLVISGYIARMTVSFSPTIYSSGIRTHLPILFGIFIVILYLIRELNHVYVNPKILES</sequence>
<name>B9DU31_STRU0</name>
<feature type="transmembrane region" description="Helical" evidence="1">
    <location>
        <begin position="7"/>
        <end position="25"/>
    </location>
</feature>
<accession>B9DU31</accession>